<dbReference type="AlphaFoldDB" id="A0A1M6CRY8"/>
<evidence type="ECO:0000313" key="3">
    <source>
        <dbReference type="EMBL" id="SHI63792.1"/>
    </source>
</evidence>
<dbReference type="Pfam" id="PF14343">
    <property type="entry name" value="PrcB_C"/>
    <property type="match status" value="1"/>
</dbReference>
<gene>
    <name evidence="3" type="ORF">SAMN04488096_103132</name>
</gene>
<accession>A0A1M6CRY8</accession>
<evidence type="ECO:0000313" key="4">
    <source>
        <dbReference type="Proteomes" id="UP000184225"/>
    </source>
</evidence>
<organism evidence="3 4">
    <name type="scientific">Mesonia phycicola</name>
    <dbReference type="NCBI Taxonomy" id="579105"/>
    <lineage>
        <taxon>Bacteria</taxon>
        <taxon>Pseudomonadati</taxon>
        <taxon>Bacteroidota</taxon>
        <taxon>Flavobacteriia</taxon>
        <taxon>Flavobacteriales</taxon>
        <taxon>Flavobacteriaceae</taxon>
        <taxon>Mesonia</taxon>
    </lineage>
</organism>
<dbReference type="EMBL" id="FQYY01000003">
    <property type="protein sequence ID" value="SHI63792.1"/>
    <property type="molecule type" value="Genomic_DNA"/>
</dbReference>
<feature type="chain" id="PRO_5012183793" evidence="1">
    <location>
        <begin position="22"/>
        <end position="150"/>
    </location>
</feature>
<feature type="signal peptide" evidence="1">
    <location>
        <begin position="1"/>
        <end position="21"/>
    </location>
</feature>
<dbReference type="InterPro" id="IPR025748">
    <property type="entry name" value="PrcB_C_dom"/>
</dbReference>
<keyword evidence="1" id="KW-0732">Signal</keyword>
<feature type="domain" description="PrcB C-terminal" evidence="2">
    <location>
        <begin position="84"/>
        <end position="137"/>
    </location>
</feature>
<dbReference type="PROSITE" id="PS51257">
    <property type="entry name" value="PROKAR_LIPOPROTEIN"/>
    <property type="match status" value="1"/>
</dbReference>
<reference evidence="3 4" key="1">
    <citation type="submission" date="2016-11" db="EMBL/GenBank/DDBJ databases">
        <authorList>
            <person name="Jaros S."/>
            <person name="Januszkiewicz K."/>
            <person name="Wedrychowicz H."/>
        </authorList>
    </citation>
    <scope>NUCLEOTIDE SEQUENCE [LARGE SCALE GENOMIC DNA]</scope>
    <source>
        <strain evidence="3 4">DSM 21425</strain>
    </source>
</reference>
<dbReference type="OrthoDB" id="1447404at2"/>
<name>A0A1M6CRY8_9FLAO</name>
<protein>
    <submittedName>
        <fullName evidence="3">PrcB C-terminal</fullName>
    </submittedName>
</protein>
<dbReference type="Proteomes" id="UP000184225">
    <property type="component" value="Unassembled WGS sequence"/>
</dbReference>
<proteinExistence type="predicted"/>
<evidence type="ECO:0000259" key="2">
    <source>
        <dbReference type="Pfam" id="PF14343"/>
    </source>
</evidence>
<dbReference type="STRING" id="579105.SAMN04488096_103132"/>
<dbReference type="RefSeq" id="WP_073149007.1">
    <property type="nucleotide sequence ID" value="NZ_FQYY01000003.1"/>
</dbReference>
<sequence>MKNLVYICLAIVMFSCNSAKNNENITINLISKGDLYGDGAEGIEEQQTVIDNQQDWNALFEKININEKSAATSFISIDFNKQMLLAIFDKQRTTGGHAISIVESVEAKNKVTFKYKITHPDGLATMVMTQPFYLATIAKTEKEIVFEEVK</sequence>
<evidence type="ECO:0000256" key="1">
    <source>
        <dbReference type="SAM" id="SignalP"/>
    </source>
</evidence>
<keyword evidence="4" id="KW-1185">Reference proteome</keyword>